<evidence type="ECO:0000256" key="2">
    <source>
        <dbReference type="ARBA" id="ARBA00022614"/>
    </source>
</evidence>
<reference evidence="10" key="1">
    <citation type="journal article" date="2023" name="bioRxiv">
        <title>Improved chromosome-level genome assembly for marigold (Tagetes erecta).</title>
        <authorList>
            <person name="Jiang F."/>
            <person name="Yuan L."/>
            <person name="Wang S."/>
            <person name="Wang H."/>
            <person name="Xu D."/>
            <person name="Wang A."/>
            <person name="Fan W."/>
        </authorList>
    </citation>
    <scope>NUCLEOTIDE SEQUENCE</scope>
    <source>
        <strain evidence="10">WSJ</strain>
        <tissue evidence="10">Leaf</tissue>
    </source>
</reference>
<keyword evidence="2" id="KW-0433">Leucine-rich repeat</keyword>
<dbReference type="Pfam" id="PF08263">
    <property type="entry name" value="LRRNT_2"/>
    <property type="match status" value="1"/>
</dbReference>
<organism evidence="10 11">
    <name type="scientific">Tagetes erecta</name>
    <name type="common">African marigold</name>
    <dbReference type="NCBI Taxonomy" id="13708"/>
    <lineage>
        <taxon>Eukaryota</taxon>
        <taxon>Viridiplantae</taxon>
        <taxon>Streptophyta</taxon>
        <taxon>Embryophyta</taxon>
        <taxon>Tracheophyta</taxon>
        <taxon>Spermatophyta</taxon>
        <taxon>Magnoliopsida</taxon>
        <taxon>eudicotyledons</taxon>
        <taxon>Gunneridae</taxon>
        <taxon>Pentapetalae</taxon>
        <taxon>asterids</taxon>
        <taxon>campanulids</taxon>
        <taxon>Asterales</taxon>
        <taxon>Asteraceae</taxon>
        <taxon>Asteroideae</taxon>
        <taxon>Heliantheae alliance</taxon>
        <taxon>Tageteae</taxon>
        <taxon>Tagetes</taxon>
    </lineage>
</organism>
<dbReference type="AlphaFoldDB" id="A0AAD8K202"/>
<evidence type="ECO:0000256" key="1">
    <source>
        <dbReference type="ARBA" id="ARBA00004370"/>
    </source>
</evidence>
<evidence type="ECO:0000256" key="8">
    <source>
        <dbReference type="SAM" id="SignalP"/>
    </source>
</evidence>
<dbReference type="FunFam" id="1.10.510.10:FF:000095">
    <property type="entry name" value="protein STRUBBELIG-RECEPTOR FAMILY 8"/>
    <property type="match status" value="1"/>
</dbReference>
<dbReference type="InterPro" id="IPR050994">
    <property type="entry name" value="At_inactive_RLKs"/>
</dbReference>
<gene>
    <name evidence="10" type="ORF">QVD17_29670</name>
</gene>
<dbReference type="GO" id="GO:0004672">
    <property type="term" value="F:protein kinase activity"/>
    <property type="evidence" value="ECO:0007669"/>
    <property type="project" value="InterPro"/>
</dbReference>
<evidence type="ECO:0000256" key="4">
    <source>
        <dbReference type="ARBA" id="ARBA00022737"/>
    </source>
</evidence>
<evidence type="ECO:0000259" key="9">
    <source>
        <dbReference type="PROSITE" id="PS50011"/>
    </source>
</evidence>
<dbReference type="InterPro" id="IPR013210">
    <property type="entry name" value="LRR_N_plant-typ"/>
</dbReference>
<feature type="chain" id="PRO_5041919848" description="Protein kinase domain-containing protein" evidence="8">
    <location>
        <begin position="21"/>
        <end position="587"/>
    </location>
</feature>
<feature type="region of interest" description="Disordered" evidence="7">
    <location>
        <begin position="179"/>
        <end position="201"/>
    </location>
</feature>
<feature type="compositionally biased region" description="Polar residues" evidence="7">
    <location>
        <begin position="573"/>
        <end position="587"/>
    </location>
</feature>
<dbReference type="Pfam" id="PF07714">
    <property type="entry name" value="PK_Tyr_Ser-Thr"/>
    <property type="match status" value="1"/>
</dbReference>
<proteinExistence type="predicted"/>
<feature type="compositionally biased region" description="Basic and acidic residues" evidence="7">
    <location>
        <begin position="558"/>
        <end position="568"/>
    </location>
</feature>
<dbReference type="InterPro" id="IPR001245">
    <property type="entry name" value="Ser-Thr/Tyr_kinase_cat_dom"/>
</dbReference>
<dbReference type="Proteomes" id="UP001229421">
    <property type="component" value="Unassembled WGS sequence"/>
</dbReference>
<accession>A0AAD8K202</accession>
<dbReference type="InterPro" id="IPR032675">
    <property type="entry name" value="LRR_dom_sf"/>
</dbReference>
<keyword evidence="3" id="KW-0812">Transmembrane</keyword>
<dbReference type="Pfam" id="PF00560">
    <property type="entry name" value="LRR_1"/>
    <property type="match status" value="1"/>
</dbReference>
<dbReference type="InterPro" id="IPR001611">
    <property type="entry name" value="Leu-rich_rpt"/>
</dbReference>
<dbReference type="InterPro" id="IPR000719">
    <property type="entry name" value="Prot_kinase_dom"/>
</dbReference>
<comment type="caution">
    <text evidence="10">The sequence shown here is derived from an EMBL/GenBank/DDBJ whole genome shotgun (WGS) entry which is preliminary data.</text>
</comment>
<name>A0AAD8K202_TARER</name>
<dbReference type="Gene3D" id="3.80.10.10">
    <property type="entry name" value="Ribonuclease Inhibitor"/>
    <property type="match status" value="2"/>
</dbReference>
<evidence type="ECO:0000256" key="7">
    <source>
        <dbReference type="SAM" id="MobiDB-lite"/>
    </source>
</evidence>
<protein>
    <recommendedName>
        <fullName evidence="9">Protein kinase domain-containing protein</fullName>
    </recommendedName>
</protein>
<evidence type="ECO:0000313" key="10">
    <source>
        <dbReference type="EMBL" id="KAK1413933.1"/>
    </source>
</evidence>
<dbReference type="Pfam" id="PF13855">
    <property type="entry name" value="LRR_8"/>
    <property type="match status" value="1"/>
</dbReference>
<evidence type="ECO:0000256" key="5">
    <source>
        <dbReference type="ARBA" id="ARBA00022989"/>
    </source>
</evidence>
<evidence type="ECO:0000256" key="6">
    <source>
        <dbReference type="ARBA" id="ARBA00023136"/>
    </source>
</evidence>
<dbReference type="PANTHER" id="PTHR48010">
    <property type="entry name" value="OS05G0588300 PROTEIN"/>
    <property type="match status" value="1"/>
</dbReference>
<evidence type="ECO:0000256" key="3">
    <source>
        <dbReference type="ARBA" id="ARBA00022692"/>
    </source>
</evidence>
<keyword evidence="11" id="KW-1185">Reference proteome</keyword>
<feature type="signal peptide" evidence="8">
    <location>
        <begin position="1"/>
        <end position="20"/>
    </location>
</feature>
<feature type="domain" description="Protein kinase" evidence="9">
    <location>
        <begin position="281"/>
        <end position="559"/>
    </location>
</feature>
<dbReference type="EMBL" id="JAUHHV010000008">
    <property type="protein sequence ID" value="KAK1413933.1"/>
    <property type="molecule type" value="Genomic_DNA"/>
</dbReference>
<dbReference type="GO" id="GO:0005524">
    <property type="term" value="F:ATP binding"/>
    <property type="evidence" value="ECO:0007669"/>
    <property type="project" value="InterPro"/>
</dbReference>
<dbReference type="SUPFAM" id="SSF56112">
    <property type="entry name" value="Protein kinase-like (PK-like)"/>
    <property type="match status" value="1"/>
</dbReference>
<dbReference type="Gene3D" id="3.30.200.20">
    <property type="entry name" value="Phosphorylase Kinase, domain 1"/>
    <property type="match status" value="1"/>
</dbReference>
<keyword evidence="6" id="KW-0472">Membrane</keyword>
<dbReference type="Gene3D" id="1.10.510.10">
    <property type="entry name" value="Transferase(Phosphotransferase) domain 1"/>
    <property type="match status" value="1"/>
</dbReference>
<sequence length="587" mass="65599">MSPVTIILLSLFILLHRVSPAPTEDLNEDEKNALLSFFHQVRPNPTYIWNTMEPPCKTPWKGVECDATNKTVWYLRLPAASLTGDIPLGTIGKLTSLRYLSLHGNHLKGSIPSDFSGLEDLKSLFLQDNFFSGKLPRIKALILLNVSNNNLSGPIPSSLSKFPESVFFKNDNLCGAPLRPCKNEQPTTAEEEEEEGGNKSKNKSKHLIVGISVGSGLLLLILVCCMRKMMYPQSKQGDIEYYVEAPALLAAGATTEERINKLVSLDDEIITNYDVDELLGASAELLGKLGSFGRTYKRVVDGKMTVVLKELKDVVVTKTDFESQMEVLGKMRNDNVVSLRAYCYTKNVTWLVYDYMSSGSLCAHLHGSSGASGRRFDWNHRLSVALGAAKGVAYLHASNVVHGNIKSSNIFLRQESDTHASVSDYGLSTLFGKGSPPNHRISGYLAPEVLTTTNFSFRSDVYSFGVLLLELLTRKTPNKASSRELWNEFHIWVQSVVREEQKDEIFDVELRGDQNIQEMFHMLRITQKCVSIVPHERPTMHELVGLLEEMPRVEIHDWYRQSSDDPSKGYEYTPSTDTRGTPSTITP</sequence>
<keyword evidence="5" id="KW-1133">Transmembrane helix</keyword>
<dbReference type="GO" id="GO:0016020">
    <property type="term" value="C:membrane"/>
    <property type="evidence" value="ECO:0007669"/>
    <property type="project" value="UniProtKB-SubCell"/>
</dbReference>
<feature type="region of interest" description="Disordered" evidence="7">
    <location>
        <begin position="558"/>
        <end position="587"/>
    </location>
</feature>
<evidence type="ECO:0000313" key="11">
    <source>
        <dbReference type="Proteomes" id="UP001229421"/>
    </source>
</evidence>
<keyword evidence="4" id="KW-0677">Repeat</keyword>
<dbReference type="SUPFAM" id="SSF52058">
    <property type="entry name" value="L domain-like"/>
    <property type="match status" value="1"/>
</dbReference>
<keyword evidence="8" id="KW-0732">Signal</keyword>
<comment type="subcellular location">
    <subcellularLocation>
        <location evidence="1">Membrane</location>
    </subcellularLocation>
</comment>
<dbReference type="PROSITE" id="PS50011">
    <property type="entry name" value="PROTEIN_KINASE_DOM"/>
    <property type="match status" value="1"/>
</dbReference>
<dbReference type="PANTHER" id="PTHR48010:SF55">
    <property type="entry name" value="OS01G0607900 PROTEIN"/>
    <property type="match status" value="1"/>
</dbReference>
<dbReference type="InterPro" id="IPR011009">
    <property type="entry name" value="Kinase-like_dom_sf"/>
</dbReference>